<keyword evidence="2" id="KW-1185">Reference proteome</keyword>
<name>A0AAD3P8H2_NEPGR</name>
<sequence length="136" mass="14910">MRCKSTSALNVNSICGYSSSLINNDSIGFPSTGGGRCGGGCAAAAGEGKRSGRHISEWIRKRQDRWDRWRCTSLDSLGRERAFQSIEAFRTPPTAPLPIHPQRELEEITPKPKSLSNNSSVFSVSTSYCKIIKFNA</sequence>
<comment type="caution">
    <text evidence="1">The sequence shown here is derived from an EMBL/GenBank/DDBJ whole genome shotgun (WGS) entry which is preliminary data.</text>
</comment>
<protein>
    <submittedName>
        <fullName evidence="1">Uncharacterized protein</fullName>
    </submittedName>
</protein>
<evidence type="ECO:0000313" key="1">
    <source>
        <dbReference type="EMBL" id="GMH00353.1"/>
    </source>
</evidence>
<gene>
    <name evidence="1" type="ORF">Nepgr_002192</name>
</gene>
<dbReference type="Proteomes" id="UP001279734">
    <property type="component" value="Unassembled WGS sequence"/>
</dbReference>
<dbReference type="AlphaFoldDB" id="A0AAD3P8H2"/>
<organism evidence="1 2">
    <name type="scientific">Nepenthes gracilis</name>
    <name type="common">Slender pitcher plant</name>
    <dbReference type="NCBI Taxonomy" id="150966"/>
    <lineage>
        <taxon>Eukaryota</taxon>
        <taxon>Viridiplantae</taxon>
        <taxon>Streptophyta</taxon>
        <taxon>Embryophyta</taxon>
        <taxon>Tracheophyta</taxon>
        <taxon>Spermatophyta</taxon>
        <taxon>Magnoliopsida</taxon>
        <taxon>eudicotyledons</taxon>
        <taxon>Gunneridae</taxon>
        <taxon>Pentapetalae</taxon>
        <taxon>Caryophyllales</taxon>
        <taxon>Nepenthaceae</taxon>
        <taxon>Nepenthes</taxon>
    </lineage>
</organism>
<accession>A0AAD3P8H2</accession>
<reference evidence="1" key="1">
    <citation type="submission" date="2023-05" db="EMBL/GenBank/DDBJ databases">
        <title>Nepenthes gracilis genome sequencing.</title>
        <authorList>
            <person name="Fukushima K."/>
        </authorList>
    </citation>
    <scope>NUCLEOTIDE SEQUENCE</scope>
    <source>
        <strain evidence="1">SING2019-196</strain>
    </source>
</reference>
<dbReference type="EMBL" id="BSYO01000002">
    <property type="protein sequence ID" value="GMH00353.1"/>
    <property type="molecule type" value="Genomic_DNA"/>
</dbReference>
<evidence type="ECO:0000313" key="2">
    <source>
        <dbReference type="Proteomes" id="UP001279734"/>
    </source>
</evidence>
<proteinExistence type="predicted"/>